<evidence type="ECO:0000256" key="5">
    <source>
        <dbReference type="ARBA" id="ARBA00022832"/>
    </source>
</evidence>
<evidence type="ECO:0000256" key="4">
    <source>
        <dbReference type="ARBA" id="ARBA00022516"/>
    </source>
</evidence>
<dbReference type="EC" id="1.3.1.9" evidence="11"/>
<dbReference type="EMBL" id="CP110343">
    <property type="protein sequence ID" value="WPX97555.1"/>
    <property type="molecule type" value="Genomic_DNA"/>
</dbReference>
<sequence length="255" mass="27396">MLKNKVGLIVGLSNEYSIAYKTAVQCHSAGATLALSCQKQLASRAIPLAEKVQGTLYECDAIDATSVDEMIKQIKEKFGKLDFIIHSVAFAPKDCLSGRFLDTSYADFALTMNTSCFSFIYLAKVASEIMQDGGSIVTMTYYGSQKVIPNYNIMGVAKAALEASVRYAALDLGIKKIRVNAISAGPIKTLAASGIGGFSKMLHWVEKNSIMKENVSGTDVGDSAVYLVSDMSKNVTGQTLFVDSGYSVVGMKLEE</sequence>
<proteinExistence type="inferred from homology"/>
<keyword evidence="7" id="KW-0443">Lipid metabolism</keyword>
<dbReference type="PANTHER" id="PTHR43159">
    <property type="entry name" value="ENOYL-[ACYL-CARRIER-PROTEIN] REDUCTASE"/>
    <property type="match status" value="1"/>
</dbReference>
<comment type="pathway">
    <text evidence="1">Lipid metabolism; fatty acid biosynthesis.</text>
</comment>
<name>A0ABZ0UN51_9RICK</name>
<keyword evidence="11" id="KW-0520">NAD</keyword>
<dbReference type="PANTHER" id="PTHR43159:SF2">
    <property type="entry name" value="ENOYL-[ACYL-CARRIER-PROTEIN] REDUCTASE [NADH], CHLOROPLASTIC"/>
    <property type="match status" value="1"/>
</dbReference>
<dbReference type="Gene3D" id="1.10.8.400">
    <property type="entry name" value="Enoyl acyl carrier protein reductase"/>
    <property type="match status" value="1"/>
</dbReference>
<accession>A0ABZ0UN51</accession>
<evidence type="ECO:0000256" key="11">
    <source>
        <dbReference type="PIRNR" id="PIRNR000094"/>
    </source>
</evidence>
<keyword evidence="6 11" id="KW-0560">Oxidoreductase</keyword>
<dbReference type="PRINTS" id="PR00081">
    <property type="entry name" value="GDHRDH"/>
</dbReference>
<comment type="similarity">
    <text evidence="2 11">Belongs to the short-chain dehydrogenases/reductases (SDR) family. FabI subfamily.</text>
</comment>
<evidence type="ECO:0000256" key="6">
    <source>
        <dbReference type="ARBA" id="ARBA00023002"/>
    </source>
</evidence>
<gene>
    <name evidence="12" type="ORF">Fokcrypt_00060</name>
</gene>
<keyword evidence="4 11" id="KW-0444">Lipid biosynthesis</keyword>
<keyword evidence="13" id="KW-1185">Reference proteome</keyword>
<dbReference type="InterPro" id="IPR036291">
    <property type="entry name" value="NAD(P)-bd_dom_sf"/>
</dbReference>
<evidence type="ECO:0000256" key="2">
    <source>
        <dbReference type="ARBA" id="ARBA00009233"/>
    </source>
</evidence>
<evidence type="ECO:0000313" key="13">
    <source>
        <dbReference type="Proteomes" id="UP001325140"/>
    </source>
</evidence>
<dbReference type="InterPro" id="IPR002347">
    <property type="entry name" value="SDR_fam"/>
</dbReference>
<dbReference type="InterPro" id="IPR014358">
    <property type="entry name" value="Enoyl-ACP_Rdtase_NADH"/>
</dbReference>
<dbReference type="Proteomes" id="UP001325140">
    <property type="component" value="Chromosome"/>
</dbReference>
<evidence type="ECO:0000256" key="1">
    <source>
        <dbReference type="ARBA" id="ARBA00005194"/>
    </source>
</evidence>
<comment type="catalytic activity">
    <reaction evidence="10 11">
        <text>a 2,3-saturated acyl-[ACP] + NAD(+) = a (2E)-enoyl-[ACP] + NADH + H(+)</text>
        <dbReference type="Rhea" id="RHEA:10240"/>
        <dbReference type="Rhea" id="RHEA-COMP:9925"/>
        <dbReference type="Rhea" id="RHEA-COMP:9926"/>
        <dbReference type="ChEBI" id="CHEBI:15378"/>
        <dbReference type="ChEBI" id="CHEBI:57540"/>
        <dbReference type="ChEBI" id="CHEBI:57945"/>
        <dbReference type="ChEBI" id="CHEBI:78784"/>
        <dbReference type="ChEBI" id="CHEBI:78785"/>
        <dbReference type="EC" id="1.3.1.9"/>
    </reaction>
</comment>
<evidence type="ECO:0000256" key="7">
    <source>
        <dbReference type="ARBA" id="ARBA00023098"/>
    </source>
</evidence>
<evidence type="ECO:0000256" key="3">
    <source>
        <dbReference type="ARBA" id="ARBA00011881"/>
    </source>
</evidence>
<dbReference type="Pfam" id="PF13561">
    <property type="entry name" value="adh_short_C2"/>
    <property type="match status" value="1"/>
</dbReference>
<dbReference type="RefSeq" id="WP_323722214.1">
    <property type="nucleotide sequence ID" value="NZ_CP110343.1"/>
</dbReference>
<dbReference type="Gene3D" id="3.40.50.720">
    <property type="entry name" value="NAD(P)-binding Rossmann-like Domain"/>
    <property type="match status" value="1"/>
</dbReference>
<evidence type="ECO:0000313" key="12">
    <source>
        <dbReference type="EMBL" id="WPX97555.1"/>
    </source>
</evidence>
<comment type="subunit">
    <text evidence="3">Homotetramer.</text>
</comment>
<comment type="function">
    <text evidence="9">Catalyzes the reduction of a carbon-carbon double bond in an enoyl moiety that is covalently linked to an acyl carrier protein (ACP). Involved in the elongation cycle of fatty acid which are used in the lipid metabolism.</text>
</comment>
<keyword evidence="5" id="KW-0276">Fatty acid metabolism</keyword>
<protein>
    <recommendedName>
        <fullName evidence="11">Enoyl-[acyl-carrier-protein] reductase [NADH]</fullName>
        <ecNumber evidence="11">1.3.1.9</ecNumber>
    </recommendedName>
</protein>
<dbReference type="SUPFAM" id="SSF51735">
    <property type="entry name" value="NAD(P)-binding Rossmann-fold domains"/>
    <property type="match status" value="1"/>
</dbReference>
<organism evidence="12 13">
    <name type="scientific">Candidatus Fokinia crypta</name>
    <dbReference type="NCBI Taxonomy" id="1920990"/>
    <lineage>
        <taxon>Bacteria</taxon>
        <taxon>Pseudomonadati</taxon>
        <taxon>Pseudomonadota</taxon>
        <taxon>Alphaproteobacteria</taxon>
        <taxon>Rickettsiales</taxon>
        <taxon>Candidatus Midichloriaceae</taxon>
        <taxon>Candidatus Fokinia</taxon>
    </lineage>
</organism>
<reference evidence="12" key="1">
    <citation type="submission" date="2022-10" db="EMBL/GenBank/DDBJ databases">
        <title>Host association and intracellularity evolved multiple times independently in the Rickettsiales.</title>
        <authorList>
            <person name="Castelli M."/>
            <person name="Nardi T."/>
            <person name="Gammuto L."/>
            <person name="Bellinzona G."/>
            <person name="Sabaneyeva E."/>
            <person name="Potekhin A."/>
            <person name="Serra V."/>
            <person name="Petroni G."/>
            <person name="Sassera D."/>
        </authorList>
    </citation>
    <scope>NUCLEOTIDE SEQUENCE [LARGE SCALE GENOMIC DNA]</scope>
    <source>
        <strain evidence="12">US_Bl 11III1</strain>
    </source>
</reference>
<dbReference type="CDD" id="cd05372">
    <property type="entry name" value="ENR_SDR"/>
    <property type="match status" value="1"/>
</dbReference>
<evidence type="ECO:0000256" key="9">
    <source>
        <dbReference type="ARBA" id="ARBA00024967"/>
    </source>
</evidence>
<evidence type="ECO:0000256" key="8">
    <source>
        <dbReference type="ARBA" id="ARBA00023160"/>
    </source>
</evidence>
<keyword evidence="8 11" id="KW-0275">Fatty acid biosynthesis</keyword>
<evidence type="ECO:0000256" key="10">
    <source>
        <dbReference type="ARBA" id="ARBA00048572"/>
    </source>
</evidence>
<dbReference type="PIRSF" id="PIRSF000094">
    <property type="entry name" value="Enoyl-ACP_rdct"/>
    <property type="match status" value="1"/>
</dbReference>